<gene>
    <name evidence="4" type="ORF">FD754_006881</name>
</gene>
<dbReference type="InterPro" id="IPR019034">
    <property type="entry name" value="UPF0390"/>
</dbReference>
<dbReference type="EMBL" id="VCEA01000001">
    <property type="protein sequence ID" value="KAB0362725.1"/>
    <property type="molecule type" value="Genomic_DNA"/>
</dbReference>
<evidence type="ECO:0000256" key="2">
    <source>
        <dbReference type="ARBA" id="ARBA00006802"/>
    </source>
</evidence>
<dbReference type="PANTHER" id="PTHR16967">
    <property type="entry name" value="LEYDIG CELL TUMOR 10 KDA PROTEIN HOMOLOG"/>
    <property type="match status" value="1"/>
</dbReference>
<evidence type="ECO:0000256" key="3">
    <source>
        <dbReference type="SAM" id="MobiDB-lite"/>
    </source>
</evidence>
<dbReference type="PANTHER" id="PTHR16967:SF1">
    <property type="entry name" value="LEYDIG CELL TUMOR 10 KDA PROTEIN HOMOLOG"/>
    <property type="match status" value="1"/>
</dbReference>
<feature type="compositionally biased region" description="Low complexity" evidence="3">
    <location>
        <begin position="11"/>
        <end position="26"/>
    </location>
</feature>
<name>A0A5N3WPN2_MUNMU</name>
<dbReference type="Proteomes" id="UP000326458">
    <property type="component" value="Unassembled WGS sequence"/>
</dbReference>
<accession>A0A5N3WPN2</accession>
<reference evidence="4 5" key="1">
    <citation type="submission" date="2019-06" db="EMBL/GenBank/DDBJ databases">
        <title>Discovery of a novel chromosome fission-fusion reversal in muntjac.</title>
        <authorList>
            <person name="Mudd A.B."/>
            <person name="Bredeson J.V."/>
            <person name="Baum R."/>
            <person name="Hockemeyer D."/>
            <person name="Rokhsar D.S."/>
        </authorList>
    </citation>
    <scope>NUCLEOTIDE SEQUENCE [LARGE SCALE GENOMIC DNA]</scope>
    <source>
        <strain evidence="4">UTSW_UCB_Mm</strain>
        <tissue evidence="4">Fibroblast cell line</tissue>
    </source>
</reference>
<comment type="caution">
    <text evidence="4">The sequence shown here is derived from an EMBL/GenBank/DDBJ whole genome shotgun (WGS) entry which is preliminary data.</text>
</comment>
<feature type="region of interest" description="Disordered" evidence="3">
    <location>
        <begin position="1"/>
        <end position="28"/>
    </location>
</feature>
<comment type="similarity">
    <text evidence="2">Belongs to the UPF0390 family.</text>
</comment>
<organism evidence="4 5">
    <name type="scientific">Muntiacus muntjak</name>
    <name type="common">Barking deer</name>
    <name type="synonym">Indian muntjac</name>
    <dbReference type="NCBI Taxonomy" id="9888"/>
    <lineage>
        <taxon>Eukaryota</taxon>
        <taxon>Metazoa</taxon>
        <taxon>Chordata</taxon>
        <taxon>Craniata</taxon>
        <taxon>Vertebrata</taxon>
        <taxon>Euteleostomi</taxon>
        <taxon>Mammalia</taxon>
        <taxon>Eutheria</taxon>
        <taxon>Laurasiatheria</taxon>
        <taxon>Artiodactyla</taxon>
        <taxon>Ruminantia</taxon>
        <taxon>Pecora</taxon>
        <taxon>Cervidae</taxon>
        <taxon>Muntiacinae</taxon>
        <taxon>Muntiacus</taxon>
    </lineage>
</organism>
<dbReference type="Pfam" id="PF09495">
    <property type="entry name" value="DUF2462"/>
    <property type="match status" value="1"/>
</dbReference>
<comment type="function">
    <text evidence="1">May have a potential role in hypercalcemia of malignancy.</text>
</comment>
<sequence>MAQGQRKFQVQKPAKSKTAAAASAQNRKARIVQQQQLKKNLEVGIRKKTEHDVVMKASTSLPKKLALLKASTKKEASSFHQDACLRMRPSRDHHCSPSSVLRPVRLTPRERGTVLSKDLNCTSNLTGDLAVSQ</sequence>
<keyword evidence="5" id="KW-1185">Reference proteome</keyword>
<evidence type="ECO:0008006" key="6">
    <source>
        <dbReference type="Google" id="ProtNLM"/>
    </source>
</evidence>
<proteinExistence type="inferred from homology"/>
<dbReference type="AlphaFoldDB" id="A0A5N3WPN2"/>
<evidence type="ECO:0000313" key="4">
    <source>
        <dbReference type="EMBL" id="KAB0362725.1"/>
    </source>
</evidence>
<evidence type="ECO:0000256" key="1">
    <source>
        <dbReference type="ARBA" id="ARBA00003358"/>
    </source>
</evidence>
<protein>
    <recommendedName>
        <fullName evidence="6">Leydig cell tumor 10 kDa protein homolog</fullName>
    </recommendedName>
</protein>
<evidence type="ECO:0000313" key="5">
    <source>
        <dbReference type="Proteomes" id="UP000326458"/>
    </source>
</evidence>